<keyword evidence="2" id="KW-1185">Reference proteome</keyword>
<name>A0A6N7XZE1_9FIRM</name>
<comment type="caution">
    <text evidence="1">The sequence shown here is derived from an EMBL/GenBank/DDBJ whole genome shotgun (WGS) entry which is preliminary data.</text>
</comment>
<evidence type="ECO:0000313" key="2">
    <source>
        <dbReference type="Proteomes" id="UP000469523"/>
    </source>
</evidence>
<gene>
    <name evidence="1" type="ORF">FYJ83_17235</name>
</gene>
<dbReference type="InterPro" id="IPR020288">
    <property type="entry name" value="Sheath_initiator"/>
</dbReference>
<dbReference type="Pfam" id="PF10934">
    <property type="entry name" value="Sheath_initiator"/>
    <property type="match status" value="1"/>
</dbReference>
<accession>A0A6N7XZE1</accession>
<dbReference type="RefSeq" id="WP_154442772.1">
    <property type="nucleotide sequence ID" value="NZ_VUNQ01000059.1"/>
</dbReference>
<reference evidence="1 2" key="1">
    <citation type="submission" date="2019-09" db="EMBL/GenBank/DDBJ databases">
        <title>In-depth cultivation of the pig gut microbiome towards novel bacterial diversity and tailored functional studies.</title>
        <authorList>
            <person name="Wylensek D."/>
            <person name="Hitch T.C.A."/>
            <person name="Clavel T."/>
        </authorList>
    </citation>
    <scope>NUCLEOTIDE SEQUENCE [LARGE SCALE GENOMIC DNA]</scope>
    <source>
        <strain evidence="1 2">WCA3-693-APC-4?</strain>
    </source>
</reference>
<dbReference type="EMBL" id="VUNQ01000059">
    <property type="protein sequence ID" value="MSU03207.1"/>
    <property type="molecule type" value="Genomic_DNA"/>
</dbReference>
<evidence type="ECO:0000313" key="1">
    <source>
        <dbReference type="EMBL" id="MSU03207.1"/>
    </source>
</evidence>
<protein>
    <submittedName>
        <fullName evidence="1">DUF2634 domain-containing protein</fullName>
    </submittedName>
</protein>
<proteinExistence type="predicted"/>
<dbReference type="Proteomes" id="UP000469523">
    <property type="component" value="Unassembled WGS sequence"/>
</dbReference>
<sequence length="149" mass="17815">MFPKLDLDNIVEELQFEEKKNEGKTFLFDFEKGDFVIKDGRLVEVEGKEAIKIWIEKILRTEKFKFEVYKADENINEYGTTIKKLIQGKKVPQFFLQSELKREIEEVLKRHSEIDRIKDFRTEQEVATLRICFTIILKNGETFNQEVNF</sequence>
<dbReference type="AlphaFoldDB" id="A0A6N7XZE1"/>
<organism evidence="1 2">
    <name type="scientific">Tissierella pigra</name>
    <dbReference type="NCBI Taxonomy" id="2607614"/>
    <lineage>
        <taxon>Bacteria</taxon>
        <taxon>Bacillati</taxon>
        <taxon>Bacillota</taxon>
        <taxon>Tissierellia</taxon>
        <taxon>Tissierellales</taxon>
        <taxon>Tissierellaceae</taxon>
        <taxon>Tissierella</taxon>
    </lineage>
</organism>